<sequence length="209" mass="23897">MSFISLGRTLWRPQTVRQFQTTTACLSKYRKKHEITHTVAWLAEAGQPLREINVNEYAQTLDDDHKLVVATETPRVIVKVIPRGLERLKRQQAKESKAKTAHRVERKEFQFTWSTASNDLERKLGNARKLLEQGGMVDIVFTPKSKTKAPPLEEMRAKMKDIEASLAAISVPYKKSELVLRRGMSALYLRGVTEEQAKELQTSTNESPY</sequence>
<dbReference type="SUPFAM" id="SSF55200">
    <property type="entry name" value="Translation initiation factor IF3, C-terminal domain"/>
    <property type="match status" value="1"/>
</dbReference>
<dbReference type="OrthoDB" id="21573at2759"/>
<dbReference type="Gene3D" id="3.30.110.10">
    <property type="entry name" value="Translation initiation factor 3 (IF-3), C-terminal domain"/>
    <property type="match status" value="1"/>
</dbReference>
<evidence type="ECO:0000313" key="1">
    <source>
        <dbReference type="EMBL" id="KIY66539.1"/>
    </source>
</evidence>
<dbReference type="GO" id="GO:0006413">
    <property type="term" value="P:translational initiation"/>
    <property type="evidence" value="ECO:0007669"/>
    <property type="project" value="InterPro"/>
</dbReference>
<keyword evidence="2" id="KW-1185">Reference proteome</keyword>
<dbReference type="InterPro" id="IPR036788">
    <property type="entry name" value="T_IF-3_C_sf"/>
</dbReference>
<dbReference type="STRING" id="1314674.A0A0D7B8N2"/>
<dbReference type="EMBL" id="KN880551">
    <property type="protein sequence ID" value="KIY66539.1"/>
    <property type="molecule type" value="Genomic_DNA"/>
</dbReference>
<reference evidence="1 2" key="1">
    <citation type="journal article" date="2015" name="Fungal Genet. Biol.">
        <title>Evolution of novel wood decay mechanisms in Agaricales revealed by the genome sequences of Fistulina hepatica and Cylindrobasidium torrendii.</title>
        <authorList>
            <person name="Floudas D."/>
            <person name="Held B.W."/>
            <person name="Riley R."/>
            <person name="Nagy L.G."/>
            <person name="Koehler G."/>
            <person name="Ransdell A.S."/>
            <person name="Younus H."/>
            <person name="Chow J."/>
            <person name="Chiniquy J."/>
            <person name="Lipzen A."/>
            <person name="Tritt A."/>
            <person name="Sun H."/>
            <person name="Haridas S."/>
            <person name="LaButti K."/>
            <person name="Ohm R.A."/>
            <person name="Kues U."/>
            <person name="Blanchette R.A."/>
            <person name="Grigoriev I.V."/>
            <person name="Minto R.E."/>
            <person name="Hibbett D.S."/>
        </authorList>
    </citation>
    <scope>NUCLEOTIDE SEQUENCE [LARGE SCALE GENOMIC DNA]</scope>
    <source>
        <strain evidence="1 2">FP15055 ss-10</strain>
    </source>
</reference>
<evidence type="ECO:0008006" key="3">
    <source>
        <dbReference type="Google" id="ProtNLM"/>
    </source>
</evidence>
<protein>
    <recommendedName>
        <fullName evidence="3">Translation initiation factor 3 N-terminal domain-containing protein</fullName>
    </recommendedName>
</protein>
<proteinExistence type="predicted"/>
<evidence type="ECO:0000313" key="2">
    <source>
        <dbReference type="Proteomes" id="UP000054007"/>
    </source>
</evidence>
<dbReference type="Proteomes" id="UP000054007">
    <property type="component" value="Unassembled WGS sequence"/>
</dbReference>
<gene>
    <name evidence="1" type="ORF">CYLTODRAFT_398588</name>
</gene>
<name>A0A0D7B8N2_9AGAR</name>
<organism evidence="1 2">
    <name type="scientific">Cylindrobasidium torrendii FP15055 ss-10</name>
    <dbReference type="NCBI Taxonomy" id="1314674"/>
    <lineage>
        <taxon>Eukaryota</taxon>
        <taxon>Fungi</taxon>
        <taxon>Dikarya</taxon>
        <taxon>Basidiomycota</taxon>
        <taxon>Agaricomycotina</taxon>
        <taxon>Agaricomycetes</taxon>
        <taxon>Agaricomycetidae</taxon>
        <taxon>Agaricales</taxon>
        <taxon>Marasmiineae</taxon>
        <taxon>Physalacriaceae</taxon>
        <taxon>Cylindrobasidium</taxon>
    </lineage>
</organism>
<accession>A0A0D7B8N2</accession>
<dbReference type="AlphaFoldDB" id="A0A0D7B8N2"/>